<evidence type="ECO:0000313" key="2">
    <source>
        <dbReference type="EMBL" id="QGN66722.1"/>
    </source>
</evidence>
<dbReference type="EMBL" id="MK527108">
    <property type="protein sequence ID" value="QGN66722.1"/>
    <property type="molecule type" value="Genomic_DNA"/>
</dbReference>
<protein>
    <submittedName>
        <fullName evidence="2">Uncharacterized protein</fullName>
    </submittedName>
</protein>
<accession>A0A650AFB3</accession>
<dbReference type="AlphaFoldDB" id="A0A650AFB3"/>
<reference evidence="2" key="1">
    <citation type="submission" date="2019-02" db="EMBL/GenBank/DDBJ databases">
        <title>The largest mitochondrial genome of Morchella importuna (272.2 kb) among fungi reservoir of numerous mitochondrial ORFs, repeatitive sequences and nuclear genome horizontal transfer.</title>
        <authorList>
            <person name="Liu W."/>
            <person name="Bian Y."/>
        </authorList>
    </citation>
    <scope>NUCLEOTIDE SEQUENCE</scope>
</reference>
<geneLocation type="mitochondrion" evidence="2"/>
<name>A0A650AFB3_9PEZI</name>
<evidence type="ECO:0000256" key="1">
    <source>
        <dbReference type="SAM" id="MobiDB-lite"/>
    </source>
</evidence>
<keyword evidence="2" id="KW-0496">Mitochondrion</keyword>
<feature type="region of interest" description="Disordered" evidence="1">
    <location>
        <begin position="1"/>
        <end position="22"/>
    </location>
</feature>
<organism evidence="2">
    <name type="scientific">Morchella importuna</name>
    <dbReference type="NCBI Taxonomy" id="1174673"/>
    <lineage>
        <taxon>Eukaryota</taxon>
        <taxon>Fungi</taxon>
        <taxon>Dikarya</taxon>
        <taxon>Ascomycota</taxon>
        <taxon>Pezizomycotina</taxon>
        <taxon>Pezizomycetes</taxon>
        <taxon>Pezizales</taxon>
        <taxon>Morchellaceae</taxon>
        <taxon>Morchella</taxon>
    </lineage>
</organism>
<gene>
    <name evidence="2" type="primary">orf103</name>
</gene>
<dbReference type="GeneID" id="42906045"/>
<sequence length="103" mass="11610">MRGEGGQEEVPARLHTHNINPPSRLFPYGNKWERRGRGWARLRPTTTKAACSSWSVRGSWAVGTHFGPLFLSVKINFCFQDLSSLMYIFRLAKGTPYSLAPSV</sequence>
<dbReference type="RefSeq" id="YP_009722320.1">
    <property type="nucleotide sequence ID" value="NC_045397.1"/>
</dbReference>
<proteinExistence type="predicted"/>